<protein>
    <recommendedName>
        <fullName evidence="1">ABCA1-4-like C-terminal R2 regulatory domain-containing protein</fullName>
    </recommendedName>
</protein>
<organism evidence="2 3">
    <name type="scientific">Rotaria magnacalcarata</name>
    <dbReference type="NCBI Taxonomy" id="392030"/>
    <lineage>
        <taxon>Eukaryota</taxon>
        <taxon>Metazoa</taxon>
        <taxon>Spiralia</taxon>
        <taxon>Gnathifera</taxon>
        <taxon>Rotifera</taxon>
        <taxon>Eurotatoria</taxon>
        <taxon>Bdelloidea</taxon>
        <taxon>Philodinida</taxon>
        <taxon>Philodinidae</taxon>
        <taxon>Rotaria</taxon>
    </lineage>
</organism>
<dbReference type="GO" id="GO:0140359">
    <property type="term" value="F:ABC-type transporter activity"/>
    <property type="evidence" value="ECO:0007669"/>
    <property type="project" value="InterPro"/>
</dbReference>
<feature type="domain" description="ABCA1-4-like C-terminal R2 regulatory" evidence="1">
    <location>
        <begin position="33"/>
        <end position="117"/>
    </location>
</feature>
<dbReference type="AlphaFoldDB" id="A0A8S2Q6K9"/>
<evidence type="ECO:0000313" key="3">
    <source>
        <dbReference type="Proteomes" id="UP000676336"/>
    </source>
</evidence>
<evidence type="ECO:0000313" key="2">
    <source>
        <dbReference type="EMBL" id="CAF4083600.1"/>
    </source>
</evidence>
<dbReference type="Pfam" id="PF23321">
    <property type="entry name" value="R1_ABCA1"/>
    <property type="match status" value="1"/>
</dbReference>
<reference evidence="2" key="1">
    <citation type="submission" date="2021-02" db="EMBL/GenBank/DDBJ databases">
        <authorList>
            <person name="Nowell W R."/>
        </authorList>
    </citation>
    <scope>NUCLEOTIDE SEQUENCE</scope>
</reference>
<dbReference type="GO" id="GO:0016020">
    <property type="term" value="C:membrane"/>
    <property type="evidence" value="ECO:0007669"/>
    <property type="project" value="InterPro"/>
</dbReference>
<dbReference type="GO" id="GO:0005319">
    <property type="term" value="F:lipid transporter activity"/>
    <property type="evidence" value="ECO:0007669"/>
    <property type="project" value="TreeGrafter"/>
</dbReference>
<gene>
    <name evidence="2" type="ORF">SMN809_LOCUS16450</name>
</gene>
<name>A0A8S2Q6K9_9BILA</name>
<dbReference type="EMBL" id="CAJOBI010007353">
    <property type="protein sequence ID" value="CAF4083600.1"/>
    <property type="molecule type" value="Genomic_DNA"/>
</dbReference>
<proteinExistence type="predicted"/>
<dbReference type="PANTHER" id="PTHR19229:SF250">
    <property type="entry name" value="ABC TRANSPORTER DOMAIN-CONTAINING PROTEIN-RELATED"/>
    <property type="match status" value="1"/>
</dbReference>
<dbReference type="PANTHER" id="PTHR19229">
    <property type="entry name" value="ATP-BINDING CASSETTE TRANSPORTER SUBFAMILY A ABCA"/>
    <property type="match status" value="1"/>
</dbReference>
<dbReference type="InterPro" id="IPR026082">
    <property type="entry name" value="ABCA"/>
</dbReference>
<dbReference type="Proteomes" id="UP000676336">
    <property type="component" value="Unassembled WGS sequence"/>
</dbReference>
<sequence>MEECEALCTKIGIMKAGQFLCLGSLQHLKNRFGNGYVVQVKVSIDKLNRIKDELEFTLPGIKIEDEKNGMLFCHVPVSTIPTDHVHTTSHTYNLANVFEFFNQKKENNDIESYSLTQTTLEQIFVSLTSDENENHVLLSDLVANENCA</sequence>
<comment type="caution">
    <text evidence="2">The sequence shown here is derived from an EMBL/GenBank/DDBJ whole genome shotgun (WGS) entry which is preliminary data.</text>
</comment>
<dbReference type="InterPro" id="IPR056264">
    <property type="entry name" value="R2_ABCA1-4-like"/>
</dbReference>
<accession>A0A8S2Q6K9</accession>
<evidence type="ECO:0000259" key="1">
    <source>
        <dbReference type="Pfam" id="PF23321"/>
    </source>
</evidence>